<dbReference type="InterPro" id="IPR039724">
    <property type="entry name" value="WDR91"/>
</dbReference>
<comment type="caution">
    <text evidence="1">The sequence shown here is derived from an EMBL/GenBank/DDBJ whole genome shotgun (WGS) entry which is preliminary data.</text>
</comment>
<reference evidence="1" key="2">
    <citation type="journal article" date="2023" name="Commun. Biol.">
        <title>Intrasexual cuticular hydrocarbon dimorphism in a wasp sheds light on hydrocarbon biosynthesis genes in Hymenoptera.</title>
        <authorList>
            <person name="Moris V.C."/>
            <person name="Podsiadlowski L."/>
            <person name="Martin S."/>
            <person name="Oeyen J.P."/>
            <person name="Donath A."/>
            <person name="Petersen M."/>
            <person name="Wilbrandt J."/>
            <person name="Misof B."/>
            <person name="Liedtke D."/>
            <person name="Thamm M."/>
            <person name="Scheiner R."/>
            <person name="Schmitt T."/>
            <person name="Niehuis O."/>
        </authorList>
    </citation>
    <scope>NUCLEOTIDE SEQUENCE</scope>
    <source>
        <strain evidence="1">GBR_01_08_01A</strain>
    </source>
</reference>
<proteinExistence type="predicted"/>
<evidence type="ECO:0000313" key="2">
    <source>
        <dbReference type="Proteomes" id="UP001258017"/>
    </source>
</evidence>
<dbReference type="InterPro" id="IPR006594">
    <property type="entry name" value="LisH"/>
</dbReference>
<evidence type="ECO:0000313" key="1">
    <source>
        <dbReference type="EMBL" id="KAK2581090.1"/>
    </source>
</evidence>
<gene>
    <name evidence="1" type="ORF">KPH14_012636</name>
</gene>
<dbReference type="GO" id="GO:0045022">
    <property type="term" value="P:early endosome to late endosome transport"/>
    <property type="evidence" value="ECO:0007669"/>
    <property type="project" value="InterPro"/>
</dbReference>
<dbReference type="Proteomes" id="UP001258017">
    <property type="component" value="Unassembled WGS sequence"/>
</dbReference>
<name>A0AAD9VP99_9HYME</name>
<organism evidence="1 2">
    <name type="scientific">Odynerus spinipes</name>
    <dbReference type="NCBI Taxonomy" id="1348599"/>
    <lineage>
        <taxon>Eukaryota</taxon>
        <taxon>Metazoa</taxon>
        <taxon>Ecdysozoa</taxon>
        <taxon>Arthropoda</taxon>
        <taxon>Hexapoda</taxon>
        <taxon>Insecta</taxon>
        <taxon>Pterygota</taxon>
        <taxon>Neoptera</taxon>
        <taxon>Endopterygota</taxon>
        <taxon>Hymenoptera</taxon>
        <taxon>Apocrita</taxon>
        <taxon>Aculeata</taxon>
        <taxon>Vespoidea</taxon>
        <taxon>Vespidae</taxon>
        <taxon>Eumeninae</taxon>
        <taxon>Odynerus</taxon>
    </lineage>
</organism>
<sequence>MSHIQYVDELVKEYLLFRGFTQTLKAFDNDLKTEKEKGFRVDKIVDQLMQYVYMYDLISLRELWGHLDMRMFSRLENHFTSAIRKLENAVLKMYLVNAAVNNKQDRIQEFFTRMAPELQGHNEWKEWFGMTYLHYKNAIDVINKYIKYLPNNF</sequence>
<keyword evidence="2" id="KW-1185">Reference proteome</keyword>
<dbReference type="GO" id="GO:0031901">
    <property type="term" value="C:early endosome membrane"/>
    <property type="evidence" value="ECO:0007669"/>
    <property type="project" value="TreeGrafter"/>
</dbReference>
<dbReference type="GO" id="GO:0051898">
    <property type="term" value="P:negative regulation of phosphatidylinositol 3-kinase/protein kinase B signal transduction"/>
    <property type="evidence" value="ECO:0007669"/>
    <property type="project" value="InterPro"/>
</dbReference>
<dbReference type="GO" id="GO:0031902">
    <property type="term" value="C:late endosome membrane"/>
    <property type="evidence" value="ECO:0007669"/>
    <property type="project" value="TreeGrafter"/>
</dbReference>
<protein>
    <recommendedName>
        <fullName evidence="3">LisH domain-containing protein</fullName>
    </recommendedName>
</protein>
<dbReference type="PANTHER" id="PTHR13083">
    <property type="entry name" value="WD REPEAT-CONTAINING PROTEIN 91"/>
    <property type="match status" value="1"/>
</dbReference>
<evidence type="ECO:0008006" key="3">
    <source>
        <dbReference type="Google" id="ProtNLM"/>
    </source>
</evidence>
<dbReference type="PROSITE" id="PS50896">
    <property type="entry name" value="LISH"/>
    <property type="match status" value="1"/>
</dbReference>
<dbReference type="PANTHER" id="PTHR13083:SF3">
    <property type="entry name" value="WD REPEAT-CONTAINING PROTEIN 91"/>
    <property type="match status" value="1"/>
</dbReference>
<dbReference type="AlphaFoldDB" id="A0AAD9VP99"/>
<accession>A0AAD9VP99</accession>
<reference evidence="1" key="1">
    <citation type="submission" date="2021-08" db="EMBL/GenBank/DDBJ databases">
        <authorList>
            <person name="Misof B."/>
            <person name="Oliver O."/>
            <person name="Podsiadlowski L."/>
            <person name="Donath A."/>
            <person name="Peters R."/>
            <person name="Mayer C."/>
            <person name="Rust J."/>
            <person name="Gunkel S."/>
            <person name="Lesny P."/>
            <person name="Martin S."/>
            <person name="Oeyen J.P."/>
            <person name="Petersen M."/>
            <person name="Panagiotis P."/>
            <person name="Wilbrandt J."/>
            <person name="Tanja T."/>
        </authorList>
    </citation>
    <scope>NUCLEOTIDE SEQUENCE</scope>
    <source>
        <strain evidence="1">GBR_01_08_01A</strain>
        <tissue evidence="1">Thorax + abdomen</tissue>
    </source>
</reference>
<dbReference type="GO" id="GO:0141039">
    <property type="term" value="F:phosphatidylinositol 3-kinase inhibitor activity"/>
    <property type="evidence" value="ECO:0007669"/>
    <property type="project" value="InterPro"/>
</dbReference>
<dbReference type="EMBL" id="JAIFRP010000044">
    <property type="protein sequence ID" value="KAK2581090.1"/>
    <property type="molecule type" value="Genomic_DNA"/>
</dbReference>